<feature type="signal peptide" evidence="6">
    <location>
        <begin position="1"/>
        <end position="24"/>
    </location>
</feature>
<feature type="chain" id="PRO_5002316657" evidence="6">
    <location>
        <begin position="25"/>
        <end position="463"/>
    </location>
</feature>
<feature type="transmembrane region" description="Helical" evidence="5">
    <location>
        <begin position="413"/>
        <end position="433"/>
    </location>
</feature>
<evidence type="ECO:0000313" key="9">
    <source>
        <dbReference type="Proteomes" id="UP000054144"/>
    </source>
</evidence>
<dbReference type="Proteomes" id="UP000054144">
    <property type="component" value="Unassembled WGS sequence"/>
</dbReference>
<evidence type="ECO:0000256" key="1">
    <source>
        <dbReference type="ARBA" id="ARBA00004141"/>
    </source>
</evidence>
<dbReference type="SUPFAM" id="SSF103473">
    <property type="entry name" value="MFS general substrate transporter"/>
    <property type="match status" value="1"/>
</dbReference>
<evidence type="ECO:0000256" key="2">
    <source>
        <dbReference type="ARBA" id="ARBA00022692"/>
    </source>
</evidence>
<dbReference type="GO" id="GO:0005886">
    <property type="term" value="C:plasma membrane"/>
    <property type="evidence" value="ECO:0007669"/>
    <property type="project" value="TreeGrafter"/>
</dbReference>
<evidence type="ECO:0000256" key="5">
    <source>
        <dbReference type="SAM" id="Phobius"/>
    </source>
</evidence>
<feature type="transmembrane region" description="Helical" evidence="5">
    <location>
        <begin position="99"/>
        <end position="120"/>
    </location>
</feature>
<dbReference type="Pfam" id="PF07690">
    <property type="entry name" value="MFS_1"/>
    <property type="match status" value="1"/>
</dbReference>
<gene>
    <name evidence="8" type="ORF">FISHEDRAFT_33343</name>
</gene>
<feature type="transmembrane region" description="Helical" evidence="5">
    <location>
        <begin position="43"/>
        <end position="62"/>
    </location>
</feature>
<evidence type="ECO:0000313" key="8">
    <source>
        <dbReference type="EMBL" id="KIY53422.1"/>
    </source>
</evidence>
<organism evidence="8 9">
    <name type="scientific">Fistulina hepatica ATCC 64428</name>
    <dbReference type="NCBI Taxonomy" id="1128425"/>
    <lineage>
        <taxon>Eukaryota</taxon>
        <taxon>Fungi</taxon>
        <taxon>Dikarya</taxon>
        <taxon>Basidiomycota</taxon>
        <taxon>Agaricomycotina</taxon>
        <taxon>Agaricomycetes</taxon>
        <taxon>Agaricomycetidae</taxon>
        <taxon>Agaricales</taxon>
        <taxon>Fistulinaceae</taxon>
        <taxon>Fistulina</taxon>
    </lineage>
</organism>
<sequence>MTSLYRYLTVFGGLLVLNATFASAAPSGMAGDLMIQFGFGTEVASLTIALFVAGYCVGPLIWGPLSEQYGRRPLFIVPYFVYTCFQIGCALSPNTASIIIFRFLGGTFAAAPLTNSGAIISDIWDARNRGKAIGIFTTAPFAGPALGPIVAGYLSVAGVSWRWLFWILTILAGVMWLLIVFTLPETYAPVLLVKKARRLRKETGDERYYAQFERNKLKFTKRLEGILARPFRMLLCEPMLLAVTVYMSFVYGCLYLLFEAYPIVFTEGHGLNEGASGLMFLPIVLGGVTSVTLYILLINPRYERESERLAPLPVPPEFRLEITVIASPLFAAAFFWFGWTSFPSISYWAPMMAGYLLGAALLLIFLSLTNYIIDVYLYMAASALAANTVVRFVFGAAFPLFSTQMYNALGPRWASSLIGFVALAMVPIPFVLIKFGPILRARSKYAPSKPVTHPPKQSDSSPA</sequence>
<feature type="domain" description="Major facilitator superfamily (MFS) profile" evidence="7">
    <location>
        <begin position="1"/>
        <end position="442"/>
    </location>
</feature>
<feature type="transmembrane region" description="Helical" evidence="5">
    <location>
        <begin position="163"/>
        <end position="193"/>
    </location>
</feature>
<dbReference type="PANTHER" id="PTHR23502">
    <property type="entry name" value="MAJOR FACILITATOR SUPERFAMILY"/>
    <property type="match status" value="1"/>
</dbReference>
<keyword evidence="6" id="KW-0732">Signal</keyword>
<comment type="subcellular location">
    <subcellularLocation>
        <location evidence="1">Membrane</location>
        <topology evidence="1">Multi-pass membrane protein</topology>
    </subcellularLocation>
</comment>
<evidence type="ECO:0000256" key="4">
    <source>
        <dbReference type="ARBA" id="ARBA00023136"/>
    </source>
</evidence>
<dbReference type="FunFam" id="1.20.1250.20:FF:000011">
    <property type="entry name" value="MFS multidrug transporter, putative"/>
    <property type="match status" value="1"/>
</dbReference>
<proteinExistence type="predicted"/>
<dbReference type="InterPro" id="IPR011701">
    <property type="entry name" value="MFS"/>
</dbReference>
<dbReference type="PANTHER" id="PTHR23502:SF173">
    <property type="entry name" value="MFS-MULTIDRUG-RESISTANCE TRANSPORTER-RELATED"/>
    <property type="match status" value="1"/>
</dbReference>
<keyword evidence="3 5" id="KW-1133">Transmembrane helix</keyword>
<feature type="transmembrane region" description="Helical" evidence="5">
    <location>
        <begin position="345"/>
        <end position="368"/>
    </location>
</feature>
<feature type="transmembrane region" description="Helical" evidence="5">
    <location>
        <begin position="375"/>
        <end position="401"/>
    </location>
</feature>
<dbReference type="Gene3D" id="1.20.1250.20">
    <property type="entry name" value="MFS general substrate transporter like domains"/>
    <property type="match status" value="1"/>
</dbReference>
<feature type="transmembrane region" description="Helical" evidence="5">
    <location>
        <begin position="278"/>
        <end position="297"/>
    </location>
</feature>
<evidence type="ECO:0000256" key="3">
    <source>
        <dbReference type="ARBA" id="ARBA00022989"/>
    </source>
</evidence>
<name>A0A0D7APC4_9AGAR</name>
<feature type="transmembrane region" description="Helical" evidence="5">
    <location>
        <begin position="132"/>
        <end position="151"/>
    </location>
</feature>
<reference evidence="8 9" key="1">
    <citation type="journal article" date="2015" name="Fungal Genet. Biol.">
        <title>Evolution of novel wood decay mechanisms in Agaricales revealed by the genome sequences of Fistulina hepatica and Cylindrobasidium torrendii.</title>
        <authorList>
            <person name="Floudas D."/>
            <person name="Held B.W."/>
            <person name="Riley R."/>
            <person name="Nagy L.G."/>
            <person name="Koehler G."/>
            <person name="Ransdell A.S."/>
            <person name="Younus H."/>
            <person name="Chow J."/>
            <person name="Chiniquy J."/>
            <person name="Lipzen A."/>
            <person name="Tritt A."/>
            <person name="Sun H."/>
            <person name="Haridas S."/>
            <person name="LaButti K."/>
            <person name="Ohm R.A."/>
            <person name="Kues U."/>
            <person name="Blanchette R.A."/>
            <person name="Grigoriev I.V."/>
            <person name="Minto R.E."/>
            <person name="Hibbett D.S."/>
        </authorList>
    </citation>
    <scope>NUCLEOTIDE SEQUENCE [LARGE SCALE GENOMIC DNA]</scope>
    <source>
        <strain evidence="8 9">ATCC 64428</strain>
    </source>
</reference>
<keyword evidence="4 5" id="KW-0472">Membrane</keyword>
<dbReference type="CDD" id="cd17323">
    <property type="entry name" value="MFS_Tpo1_MDR_like"/>
    <property type="match status" value="1"/>
</dbReference>
<dbReference type="InterPro" id="IPR020846">
    <property type="entry name" value="MFS_dom"/>
</dbReference>
<dbReference type="EMBL" id="KN881617">
    <property type="protein sequence ID" value="KIY53422.1"/>
    <property type="molecule type" value="Genomic_DNA"/>
</dbReference>
<keyword evidence="2 5" id="KW-0812">Transmembrane</keyword>
<dbReference type="InterPro" id="IPR036259">
    <property type="entry name" value="MFS_trans_sf"/>
</dbReference>
<protein>
    <submittedName>
        <fullName evidence="8">MFS general substrate transporter</fullName>
    </submittedName>
</protein>
<dbReference type="PROSITE" id="PS50850">
    <property type="entry name" value="MFS"/>
    <property type="match status" value="1"/>
</dbReference>
<evidence type="ECO:0000259" key="7">
    <source>
        <dbReference type="PROSITE" id="PS50850"/>
    </source>
</evidence>
<feature type="transmembrane region" description="Helical" evidence="5">
    <location>
        <begin position="239"/>
        <end position="258"/>
    </location>
</feature>
<evidence type="ECO:0000256" key="6">
    <source>
        <dbReference type="SAM" id="SignalP"/>
    </source>
</evidence>
<keyword evidence="9" id="KW-1185">Reference proteome</keyword>
<accession>A0A0D7APC4</accession>
<feature type="transmembrane region" description="Helical" evidence="5">
    <location>
        <begin position="318"/>
        <end position="339"/>
    </location>
</feature>
<dbReference type="OrthoDB" id="9986881at2759"/>
<dbReference type="GO" id="GO:0022857">
    <property type="term" value="F:transmembrane transporter activity"/>
    <property type="evidence" value="ECO:0007669"/>
    <property type="project" value="InterPro"/>
</dbReference>
<feature type="transmembrane region" description="Helical" evidence="5">
    <location>
        <begin position="74"/>
        <end position="93"/>
    </location>
</feature>
<dbReference type="AlphaFoldDB" id="A0A0D7APC4"/>